<evidence type="ECO:0000256" key="1">
    <source>
        <dbReference type="SAM" id="MobiDB-lite"/>
    </source>
</evidence>
<dbReference type="RefSeq" id="WP_369232017.1">
    <property type="nucleotide sequence ID" value="NZ_CP163435.1"/>
</dbReference>
<evidence type="ECO:0008006" key="4">
    <source>
        <dbReference type="Google" id="ProtNLM"/>
    </source>
</evidence>
<sequence length="258" mass="24419">MRRTARVLSATALAGAVLGVTAPAASADPAAEVSPSTVAPGGTVTVSVSCDATGGAPPDFIDATSKGFEDGKVRLTRVAGEDGTAAGTSYSGTARIPPGGGEAGAGGSPDDTGPDAVGPDAVGPDAVGPDTVPDAVGSDAVGPDAVGPDAVGPDTVGPDAVGPDAVGSDAEWGVDGACPVAPGGQPKQWTAPYTIDRGSGPARASVEPPVGVQRGVRAGGGGSFTPSLPALISGSVLVAGACGAAVYRVRRRGSSADG</sequence>
<evidence type="ECO:0000256" key="2">
    <source>
        <dbReference type="SAM" id="SignalP"/>
    </source>
</evidence>
<proteinExistence type="predicted"/>
<feature type="region of interest" description="Disordered" evidence="1">
    <location>
        <begin position="79"/>
        <end position="166"/>
    </location>
</feature>
<gene>
    <name evidence="3" type="ORF">AB5J56_09665</name>
</gene>
<feature type="signal peptide" evidence="2">
    <location>
        <begin position="1"/>
        <end position="27"/>
    </location>
</feature>
<dbReference type="AlphaFoldDB" id="A0AB39P1M8"/>
<name>A0AB39P1M8_9ACTN</name>
<feature type="region of interest" description="Disordered" evidence="1">
    <location>
        <begin position="180"/>
        <end position="220"/>
    </location>
</feature>
<keyword evidence="2" id="KW-0732">Signal</keyword>
<dbReference type="EMBL" id="CP163435">
    <property type="protein sequence ID" value="XDQ24930.1"/>
    <property type="molecule type" value="Genomic_DNA"/>
</dbReference>
<reference evidence="3" key="1">
    <citation type="submission" date="2024-07" db="EMBL/GenBank/DDBJ databases">
        <authorList>
            <person name="Yu S.T."/>
        </authorList>
    </citation>
    <scope>NUCLEOTIDE SEQUENCE</scope>
    <source>
        <strain evidence="3">R21</strain>
    </source>
</reference>
<protein>
    <recommendedName>
        <fullName evidence="4">Secreted protein</fullName>
    </recommendedName>
</protein>
<organism evidence="3">
    <name type="scientific">Streptomyces sp. R21</name>
    <dbReference type="NCBI Taxonomy" id="3238627"/>
    <lineage>
        <taxon>Bacteria</taxon>
        <taxon>Bacillati</taxon>
        <taxon>Actinomycetota</taxon>
        <taxon>Actinomycetes</taxon>
        <taxon>Kitasatosporales</taxon>
        <taxon>Streptomycetaceae</taxon>
        <taxon>Streptomyces</taxon>
    </lineage>
</organism>
<feature type="compositionally biased region" description="Gly residues" evidence="1">
    <location>
        <begin position="98"/>
        <end position="107"/>
    </location>
</feature>
<evidence type="ECO:0000313" key="3">
    <source>
        <dbReference type="EMBL" id="XDQ24930.1"/>
    </source>
</evidence>
<feature type="chain" id="PRO_5044228878" description="Secreted protein" evidence="2">
    <location>
        <begin position="28"/>
        <end position="258"/>
    </location>
</feature>
<accession>A0AB39P1M8</accession>